<dbReference type="Proteomes" id="UP000604737">
    <property type="component" value="Unassembled WGS sequence"/>
</dbReference>
<comment type="caution">
    <text evidence="10">The sequence shown here is derived from an EMBL/GenBank/DDBJ whole genome shotgun (WGS) entry which is preliminary data.</text>
</comment>
<evidence type="ECO:0000313" key="10">
    <source>
        <dbReference type="EMBL" id="GHD66825.1"/>
    </source>
</evidence>
<dbReference type="EMBL" id="BMYO01000008">
    <property type="protein sequence ID" value="GHD66825.1"/>
    <property type="molecule type" value="Genomic_DNA"/>
</dbReference>
<evidence type="ECO:0000256" key="9">
    <source>
        <dbReference type="SAM" id="Phobius"/>
    </source>
</evidence>
<dbReference type="InterPro" id="IPR030922">
    <property type="entry name" value="LptF"/>
</dbReference>
<feature type="transmembrane region" description="Helical" evidence="9">
    <location>
        <begin position="266"/>
        <end position="289"/>
    </location>
</feature>
<dbReference type="Pfam" id="PF03739">
    <property type="entry name" value="LptF_LptG"/>
    <property type="match status" value="1"/>
</dbReference>
<keyword evidence="4" id="KW-1003">Cell membrane</keyword>
<keyword evidence="8 9" id="KW-0472">Membrane</keyword>
<protein>
    <recommendedName>
        <fullName evidence="2">Lipopolysaccharide export system permease protein LptF</fullName>
    </recommendedName>
</protein>
<evidence type="ECO:0000313" key="11">
    <source>
        <dbReference type="Proteomes" id="UP000604737"/>
    </source>
</evidence>
<evidence type="ECO:0000256" key="2">
    <source>
        <dbReference type="ARBA" id="ARBA00014213"/>
    </source>
</evidence>
<accession>A0ABQ3H2E7</accession>
<proteinExistence type="predicted"/>
<feature type="transmembrane region" description="Helical" evidence="9">
    <location>
        <begin position="325"/>
        <end position="348"/>
    </location>
</feature>
<evidence type="ECO:0000256" key="4">
    <source>
        <dbReference type="ARBA" id="ARBA00022475"/>
    </source>
</evidence>
<dbReference type="PANTHER" id="PTHR33529:SF7">
    <property type="entry name" value="LIPOPOLYSACCHARIDE EXPORT SYSTEM PERMEASE PROTEIN LPTF"/>
    <property type="match status" value="1"/>
</dbReference>
<keyword evidence="6 9" id="KW-0812">Transmembrane</keyword>
<keyword evidence="5" id="KW-0997">Cell inner membrane</keyword>
<keyword evidence="3" id="KW-0813">Transport</keyword>
<name>A0ABQ3H2E7_9NEIS</name>
<dbReference type="InterPro" id="IPR005495">
    <property type="entry name" value="LptG/LptF_permease"/>
</dbReference>
<comment type="subcellular location">
    <subcellularLocation>
        <location evidence="1">Cell inner membrane</location>
        <topology evidence="1">Multi-pass membrane protein</topology>
    </subcellularLocation>
</comment>
<evidence type="ECO:0000256" key="3">
    <source>
        <dbReference type="ARBA" id="ARBA00022448"/>
    </source>
</evidence>
<evidence type="ECO:0000256" key="8">
    <source>
        <dbReference type="ARBA" id="ARBA00023136"/>
    </source>
</evidence>
<keyword evidence="11" id="KW-1185">Reference proteome</keyword>
<dbReference type="PANTHER" id="PTHR33529">
    <property type="entry name" value="SLR0882 PROTEIN-RELATED"/>
    <property type="match status" value="1"/>
</dbReference>
<feature type="transmembrane region" description="Helical" evidence="9">
    <location>
        <begin position="6"/>
        <end position="27"/>
    </location>
</feature>
<sequence>MLFRRSLIHEMSWVAIAVFSVLLLVVMTTQIVKLLGQATLGVLGSGAVWVLMGFTSLRYLPMLMSLMLFIAVLMTMTRLWKDNEMVVWFASGRSIKSFIKPVLEFAIPIVLLIAALSLFAWPWAQRESRDFREKSAQRQEVSQVAPGVFRESAEADRIYFVEQFIADTGQGRNVFAQIRGKNGKVSVVVANEGGLFLDQHGERWLWLGKGHAYTGVPGTAAYETTEFDRAQVKVETSDKPVSSPSTQAKGTLELIGSPVPEEQGELAWRIALPISALIMALSAIPFAFFNPRGGRALNLLGAIFVYFLYYNFINIGQAWIADGKIPAVIGMWPIHAVAVVMTVALYAWRGRAR</sequence>
<reference evidence="11" key="1">
    <citation type="journal article" date="2019" name="Int. J. Syst. Evol. Microbiol.">
        <title>The Global Catalogue of Microorganisms (GCM) 10K type strain sequencing project: providing services to taxonomists for standard genome sequencing and annotation.</title>
        <authorList>
            <consortium name="The Broad Institute Genomics Platform"/>
            <consortium name="The Broad Institute Genome Sequencing Center for Infectious Disease"/>
            <person name="Wu L."/>
            <person name="Ma J."/>
        </authorList>
    </citation>
    <scope>NUCLEOTIDE SEQUENCE [LARGE SCALE GENOMIC DNA]</scope>
    <source>
        <strain evidence="11">KCTC 23701</strain>
    </source>
</reference>
<keyword evidence="7 9" id="KW-1133">Transmembrane helix</keyword>
<evidence type="ECO:0000256" key="6">
    <source>
        <dbReference type="ARBA" id="ARBA00022692"/>
    </source>
</evidence>
<feature type="transmembrane region" description="Helical" evidence="9">
    <location>
        <begin position="296"/>
        <end position="313"/>
    </location>
</feature>
<gene>
    <name evidence="10" type="ORF">GCM10007350_29620</name>
</gene>
<evidence type="ECO:0000256" key="1">
    <source>
        <dbReference type="ARBA" id="ARBA00004429"/>
    </source>
</evidence>
<feature type="transmembrane region" description="Helical" evidence="9">
    <location>
        <begin position="101"/>
        <end position="124"/>
    </location>
</feature>
<evidence type="ECO:0000256" key="7">
    <source>
        <dbReference type="ARBA" id="ARBA00022989"/>
    </source>
</evidence>
<dbReference type="NCBIfam" id="TIGR04407">
    <property type="entry name" value="LptF_YjgP"/>
    <property type="match status" value="1"/>
</dbReference>
<evidence type="ECO:0000256" key="5">
    <source>
        <dbReference type="ARBA" id="ARBA00022519"/>
    </source>
</evidence>
<organism evidence="10 11">
    <name type="scientific">Jeongeupia chitinilytica</name>
    <dbReference type="NCBI Taxonomy" id="1041641"/>
    <lineage>
        <taxon>Bacteria</taxon>
        <taxon>Pseudomonadati</taxon>
        <taxon>Pseudomonadota</taxon>
        <taxon>Betaproteobacteria</taxon>
        <taxon>Neisseriales</taxon>
        <taxon>Chitinibacteraceae</taxon>
        <taxon>Jeongeupia</taxon>
    </lineage>
</organism>
<dbReference type="RefSeq" id="WP_268247090.1">
    <property type="nucleotide sequence ID" value="NZ_BMYO01000008.1"/>
</dbReference>